<reference evidence="4 5" key="1">
    <citation type="journal article" date="2021" name="Sci. Rep.">
        <title>The genome of the diatom Chaetoceros tenuissimus carries an ancient integrated fragment of an extant virus.</title>
        <authorList>
            <person name="Hongo Y."/>
            <person name="Kimura K."/>
            <person name="Takaki Y."/>
            <person name="Yoshida Y."/>
            <person name="Baba S."/>
            <person name="Kobayashi G."/>
            <person name="Nagasaki K."/>
            <person name="Hano T."/>
            <person name="Tomaru Y."/>
        </authorList>
    </citation>
    <scope>NUCLEOTIDE SEQUENCE [LARGE SCALE GENOMIC DNA]</scope>
    <source>
        <strain evidence="4 5">NIES-3715</strain>
    </source>
</reference>
<organism evidence="4 5">
    <name type="scientific">Chaetoceros tenuissimus</name>
    <dbReference type="NCBI Taxonomy" id="426638"/>
    <lineage>
        <taxon>Eukaryota</taxon>
        <taxon>Sar</taxon>
        <taxon>Stramenopiles</taxon>
        <taxon>Ochrophyta</taxon>
        <taxon>Bacillariophyta</taxon>
        <taxon>Coscinodiscophyceae</taxon>
        <taxon>Chaetocerotophycidae</taxon>
        <taxon>Chaetocerotales</taxon>
        <taxon>Chaetocerotaceae</taxon>
        <taxon>Chaetoceros</taxon>
    </lineage>
</organism>
<dbReference type="EMBL" id="BLLK01000069">
    <property type="protein sequence ID" value="GFH61103.1"/>
    <property type="molecule type" value="Genomic_DNA"/>
</dbReference>
<dbReference type="Proteomes" id="UP001054902">
    <property type="component" value="Unassembled WGS sequence"/>
</dbReference>
<evidence type="ECO:0000256" key="1">
    <source>
        <dbReference type="SAM" id="Coils"/>
    </source>
</evidence>
<dbReference type="AlphaFoldDB" id="A0AAD3DB04"/>
<feature type="coiled-coil region" evidence="1">
    <location>
        <begin position="677"/>
        <end position="753"/>
    </location>
</feature>
<dbReference type="CDD" id="cd00882">
    <property type="entry name" value="Ras_like_GTPase"/>
    <property type="match status" value="1"/>
</dbReference>
<gene>
    <name evidence="4" type="ORF">CTEN210_17579</name>
</gene>
<accession>A0AAD3DB04</accession>
<dbReference type="InterPro" id="IPR027417">
    <property type="entry name" value="P-loop_NTPase"/>
</dbReference>
<evidence type="ECO:0000313" key="5">
    <source>
        <dbReference type="Proteomes" id="UP001054902"/>
    </source>
</evidence>
<feature type="compositionally biased region" description="Basic and acidic residues" evidence="2">
    <location>
        <begin position="93"/>
        <end position="112"/>
    </location>
</feature>
<comment type="caution">
    <text evidence="4">The sequence shown here is derived from an EMBL/GenBank/DDBJ whole genome shotgun (WGS) entry which is preliminary data.</text>
</comment>
<evidence type="ECO:0000259" key="3">
    <source>
        <dbReference type="Pfam" id="PF00350"/>
    </source>
</evidence>
<feature type="domain" description="Dynamin N-terminal" evidence="3">
    <location>
        <begin position="346"/>
        <end position="625"/>
    </location>
</feature>
<dbReference type="PANTHER" id="PTHR36681:SF3">
    <property type="entry name" value="NUCLEAR GTPASE, GERMINAL CENTER-ASSOCIATED, TANDEM DUPLICATE 3"/>
    <property type="match status" value="1"/>
</dbReference>
<keyword evidence="5" id="KW-1185">Reference proteome</keyword>
<keyword evidence="1" id="KW-0175">Coiled coil</keyword>
<name>A0AAD3DB04_9STRA</name>
<dbReference type="Pfam" id="PF00350">
    <property type="entry name" value="Dynamin_N"/>
    <property type="match status" value="1"/>
</dbReference>
<feature type="region of interest" description="Disordered" evidence="2">
    <location>
        <begin position="89"/>
        <end position="201"/>
    </location>
</feature>
<protein>
    <recommendedName>
        <fullName evidence="3">Dynamin N-terminal domain-containing protein</fullName>
    </recommendedName>
</protein>
<feature type="compositionally biased region" description="Polar residues" evidence="2">
    <location>
        <begin position="113"/>
        <end position="126"/>
    </location>
</feature>
<dbReference type="SUPFAM" id="SSF52540">
    <property type="entry name" value="P-loop containing nucleoside triphosphate hydrolases"/>
    <property type="match status" value="1"/>
</dbReference>
<feature type="region of interest" description="Disordered" evidence="2">
    <location>
        <begin position="218"/>
        <end position="302"/>
    </location>
</feature>
<dbReference type="Gene3D" id="3.40.50.300">
    <property type="entry name" value="P-loop containing nucleotide triphosphate hydrolases"/>
    <property type="match status" value="1"/>
</dbReference>
<dbReference type="PANTHER" id="PTHR36681">
    <property type="entry name" value="NUCLEAR GTPASE, GERMINAL CENTER-ASSOCIATED, TANDEM DUPLICATE 3"/>
    <property type="match status" value="1"/>
</dbReference>
<sequence length="1090" mass="122593">METKELVLICAHGMKGMIDVKETDTLADVRQLILEELDDDLIVDNFAIHVNDCRISAKQEKKKLAWSIIDKQVSLQSIVEKRKRAMMEEEEEISTREHTVKKARVEQDDISKSVHSQVTPMSSTRNDVSDVGENVHNVSMEQDEPDATSSPMKQKSLDPVFEKAESPVSTLSTGHDDEAEKPQNSSTKTAEVLGEAENQNSSMMEISKEASNVETLNENQDVDFGNNDIHDDDSSEGSIVDCLGLESEEDSSPVADSSKKPEPTKPDEISTVENNSTSNSRKKSSQDEVATPTDECRETVEKSRQVLDSMKKILEDNELFCSNDRRQEWLKEISSQLNDSEPKTTIGVLGNTGVGKSSLLNALLDEASVLPTSGSRGCTAAVVELRFNADMEKADPTGKQVACYRGDVEFMTLQEWQTELKILVDECSTHEKTVYAREPDPQTAAEAAAAWTKIDQVYGKGTMSRFVRQQSTTVFHRLANDFRVKRLLTAQPHSGKQYNVISVSEGLVVPGSNEAKGFLANHQDMNRKARRTRNKWAKDFRAKINSYVYRKGNGEQAQTWPLIRKVVLHGPWACLSTGACLVDLPGVRDANAARAKVAEQYLQNCSQIWVVAPIKRAVDDGTAKELLGEQFKRRLLMDGSYGNVSFICTQTDDCEATEIMRDHYDVAQSVPGRWEEMNELLDEINSYESKMNKLQNDEEILKEKWEDANSLVEERNEELIELQDECEDDSDEVAQAKEDLKKAREHSDKMLNDLSTWKENHVAEREQTQSLCAVEQRKLKTLCALVRNEYSTKQLQLDFLAGLKELYRKSDDESENDGQDRTVTALPDDFNMDVHCISSNDYLKIQGIKPKSDGPPTTFSEAEDTNIPQLRTFVHGITKNHRLSFAKSFVNNTSDLLDRMKLLAVGAAQVPSGRSSIQCMRLFQKEVEQISEKIDPLAKDFANKLKDKVKKNLEPALANGAQKGISAAMPVVNSWGSKSRRTRHHRSPENNGLYWATYQATVRRGGVFTSGSAGPIDMNQELCDPMEKEFSVDWQRTLDSALTLKDINSRMNQEYDFVVVELYYNYRFVPIIINSIIFSQFSTLLPTGVR</sequence>
<dbReference type="InterPro" id="IPR045063">
    <property type="entry name" value="Dynamin_N"/>
</dbReference>
<evidence type="ECO:0000313" key="4">
    <source>
        <dbReference type="EMBL" id="GFH61103.1"/>
    </source>
</evidence>
<feature type="compositionally biased region" description="Basic and acidic residues" evidence="2">
    <location>
        <begin position="257"/>
        <end position="268"/>
    </location>
</feature>
<proteinExistence type="predicted"/>
<evidence type="ECO:0000256" key="2">
    <source>
        <dbReference type="SAM" id="MobiDB-lite"/>
    </source>
</evidence>